<accession>A0A6S6WEM6</accession>
<sequence>MKLSTMIPLVSLILGSYAQFTCQQDLDKNGYPTIDPATRPGKCVGNGQSVPCSKYNACFKNGAPCTITGRIDANCGSLRPPIKPNHG</sequence>
<evidence type="ECO:0000313" key="2">
    <source>
        <dbReference type="Proteomes" id="UP000472372"/>
    </source>
</evidence>
<proteinExistence type="predicted"/>
<dbReference type="AlphaFoldDB" id="A0A6S6WEM6"/>
<protein>
    <submittedName>
        <fullName evidence="1">Uncharacterized protein</fullName>
    </submittedName>
</protein>
<evidence type="ECO:0000313" key="1">
    <source>
        <dbReference type="EMBL" id="CAE7208602.1"/>
    </source>
</evidence>
<organism evidence="1 2">
    <name type="scientific">Pyrenophora teres f. teres</name>
    <dbReference type="NCBI Taxonomy" id="97479"/>
    <lineage>
        <taxon>Eukaryota</taxon>
        <taxon>Fungi</taxon>
        <taxon>Dikarya</taxon>
        <taxon>Ascomycota</taxon>
        <taxon>Pezizomycotina</taxon>
        <taxon>Dothideomycetes</taxon>
        <taxon>Pleosporomycetidae</taxon>
        <taxon>Pleosporales</taxon>
        <taxon>Pleosporineae</taxon>
        <taxon>Pleosporaceae</taxon>
        <taxon>Pyrenophora</taxon>
    </lineage>
</organism>
<name>A0A6S6WEM6_9PLEO</name>
<gene>
    <name evidence="1" type="ORF">PTTW11_09867</name>
</gene>
<dbReference type="Proteomes" id="UP000472372">
    <property type="component" value="Chromosome 9"/>
</dbReference>
<dbReference type="EMBL" id="HG992985">
    <property type="protein sequence ID" value="CAE7208602.1"/>
    <property type="molecule type" value="Genomic_DNA"/>
</dbReference>
<reference evidence="1" key="1">
    <citation type="submission" date="2021-02" db="EMBL/GenBank/DDBJ databases">
        <authorList>
            <person name="Syme A R."/>
            <person name="Syme A R."/>
            <person name="Moolhuijzen P."/>
        </authorList>
    </citation>
    <scope>NUCLEOTIDE SEQUENCE</scope>
    <source>
        <strain evidence="1">W1-1</strain>
    </source>
</reference>